<dbReference type="AlphaFoldDB" id="A0AAD3S846"/>
<name>A0AAD3S846_NEPGR</name>
<organism evidence="2 3">
    <name type="scientific">Nepenthes gracilis</name>
    <name type="common">Slender pitcher plant</name>
    <dbReference type="NCBI Taxonomy" id="150966"/>
    <lineage>
        <taxon>Eukaryota</taxon>
        <taxon>Viridiplantae</taxon>
        <taxon>Streptophyta</taxon>
        <taxon>Embryophyta</taxon>
        <taxon>Tracheophyta</taxon>
        <taxon>Spermatophyta</taxon>
        <taxon>Magnoliopsida</taxon>
        <taxon>eudicotyledons</taxon>
        <taxon>Gunneridae</taxon>
        <taxon>Pentapetalae</taxon>
        <taxon>Caryophyllales</taxon>
        <taxon>Nepenthaceae</taxon>
        <taxon>Nepenthes</taxon>
    </lineage>
</organism>
<comment type="caution">
    <text evidence="2">The sequence shown here is derived from an EMBL/GenBank/DDBJ whole genome shotgun (WGS) entry which is preliminary data.</text>
</comment>
<feature type="region of interest" description="Disordered" evidence="1">
    <location>
        <begin position="1"/>
        <end position="53"/>
    </location>
</feature>
<evidence type="ECO:0000256" key="1">
    <source>
        <dbReference type="SAM" id="MobiDB-lite"/>
    </source>
</evidence>
<keyword evidence="3" id="KW-1185">Reference proteome</keyword>
<gene>
    <name evidence="2" type="ORF">Nepgr_008102</name>
</gene>
<feature type="compositionally biased region" description="Basic and acidic residues" evidence="1">
    <location>
        <begin position="1"/>
        <end position="16"/>
    </location>
</feature>
<evidence type="ECO:0000313" key="2">
    <source>
        <dbReference type="EMBL" id="GMH06262.1"/>
    </source>
</evidence>
<evidence type="ECO:0000313" key="3">
    <source>
        <dbReference type="Proteomes" id="UP001279734"/>
    </source>
</evidence>
<accession>A0AAD3S846</accession>
<sequence length="114" mass="13347">MAEAEAWQHRFREETRTYSPDQSFTKKKRRAPAEDRHRTRKPKNKACTNSEPIEAQKCIWQRPRHTPRAKLWQTDNCMKHLVEQHQLAASQLISGDLISCGHAAYHSITAQPRM</sequence>
<dbReference type="Proteomes" id="UP001279734">
    <property type="component" value="Unassembled WGS sequence"/>
</dbReference>
<protein>
    <submittedName>
        <fullName evidence="2">Uncharacterized protein</fullName>
    </submittedName>
</protein>
<proteinExistence type="predicted"/>
<dbReference type="EMBL" id="BSYO01000006">
    <property type="protein sequence ID" value="GMH06262.1"/>
    <property type="molecule type" value="Genomic_DNA"/>
</dbReference>
<reference evidence="2" key="1">
    <citation type="submission" date="2023-05" db="EMBL/GenBank/DDBJ databases">
        <title>Nepenthes gracilis genome sequencing.</title>
        <authorList>
            <person name="Fukushima K."/>
        </authorList>
    </citation>
    <scope>NUCLEOTIDE SEQUENCE</scope>
    <source>
        <strain evidence="2">SING2019-196</strain>
    </source>
</reference>